<accession>A0AAW1MI89</accession>
<name>A0AAW1MI89_POPJA</name>
<proteinExistence type="predicted"/>
<dbReference type="EMBL" id="JASPKY010000042">
    <property type="protein sequence ID" value="KAK9746107.1"/>
    <property type="molecule type" value="Genomic_DNA"/>
</dbReference>
<dbReference type="Proteomes" id="UP001458880">
    <property type="component" value="Unassembled WGS sequence"/>
</dbReference>
<evidence type="ECO:0000313" key="2">
    <source>
        <dbReference type="EMBL" id="KAK9746107.1"/>
    </source>
</evidence>
<keyword evidence="3" id="KW-1185">Reference proteome</keyword>
<feature type="region of interest" description="Disordered" evidence="1">
    <location>
        <begin position="85"/>
        <end position="106"/>
    </location>
</feature>
<evidence type="ECO:0000313" key="3">
    <source>
        <dbReference type="Proteomes" id="UP001458880"/>
    </source>
</evidence>
<organism evidence="2 3">
    <name type="scientific">Popillia japonica</name>
    <name type="common">Japanese beetle</name>
    <dbReference type="NCBI Taxonomy" id="7064"/>
    <lineage>
        <taxon>Eukaryota</taxon>
        <taxon>Metazoa</taxon>
        <taxon>Ecdysozoa</taxon>
        <taxon>Arthropoda</taxon>
        <taxon>Hexapoda</taxon>
        <taxon>Insecta</taxon>
        <taxon>Pterygota</taxon>
        <taxon>Neoptera</taxon>
        <taxon>Endopterygota</taxon>
        <taxon>Coleoptera</taxon>
        <taxon>Polyphaga</taxon>
        <taxon>Scarabaeiformia</taxon>
        <taxon>Scarabaeidae</taxon>
        <taxon>Rutelinae</taxon>
        <taxon>Popillia</taxon>
    </lineage>
</organism>
<comment type="caution">
    <text evidence="2">The sequence shown here is derived from an EMBL/GenBank/DDBJ whole genome shotgun (WGS) entry which is preliminary data.</text>
</comment>
<sequence length="106" mass="11898">MVAEHLFPKHGPVTFVVGYPPNPHISKATVKMVAEHLFPKHGPVTFVVERKEFRNKLTTEELRKLVQSLRATKFQYPTGSHQAFVADQSRLSTGGKRKLSKNSDAS</sequence>
<evidence type="ECO:0000256" key="1">
    <source>
        <dbReference type="SAM" id="MobiDB-lite"/>
    </source>
</evidence>
<dbReference type="AlphaFoldDB" id="A0AAW1MI89"/>
<protein>
    <submittedName>
        <fullName evidence="2">Uncharacterized protein</fullName>
    </submittedName>
</protein>
<gene>
    <name evidence="2" type="ORF">QE152_g6388</name>
</gene>
<reference evidence="2 3" key="1">
    <citation type="journal article" date="2024" name="BMC Genomics">
        <title>De novo assembly and annotation of Popillia japonica's genome with initial clues to its potential as an invasive pest.</title>
        <authorList>
            <person name="Cucini C."/>
            <person name="Boschi S."/>
            <person name="Funari R."/>
            <person name="Cardaioli E."/>
            <person name="Iannotti N."/>
            <person name="Marturano G."/>
            <person name="Paoli F."/>
            <person name="Bruttini M."/>
            <person name="Carapelli A."/>
            <person name="Frati F."/>
            <person name="Nardi F."/>
        </authorList>
    </citation>
    <scope>NUCLEOTIDE SEQUENCE [LARGE SCALE GENOMIC DNA]</scope>
    <source>
        <strain evidence="2">DMR45628</strain>
    </source>
</reference>